<dbReference type="SMART" id="SM00054">
    <property type="entry name" value="EFh"/>
    <property type="match status" value="3"/>
</dbReference>
<evidence type="ECO:0000256" key="2">
    <source>
        <dbReference type="ARBA" id="ARBA00022737"/>
    </source>
</evidence>
<name>A0A7M7J1W1_VARDE</name>
<reference evidence="6" key="1">
    <citation type="submission" date="2021-01" db="UniProtKB">
        <authorList>
            <consortium name="EnsemblMetazoa"/>
        </authorList>
    </citation>
    <scope>IDENTIFICATION</scope>
</reference>
<evidence type="ECO:0000313" key="7">
    <source>
        <dbReference type="Proteomes" id="UP000594260"/>
    </source>
</evidence>
<evidence type="ECO:0000256" key="4">
    <source>
        <dbReference type="ARBA" id="ARBA00022842"/>
    </source>
</evidence>
<protein>
    <recommendedName>
        <fullName evidence="5">EF-hand domain-containing protein</fullName>
    </recommendedName>
</protein>
<keyword evidence="4" id="KW-0460">Magnesium</keyword>
<dbReference type="GO" id="GO:0055074">
    <property type="term" value="P:calcium ion homeostasis"/>
    <property type="evidence" value="ECO:0007669"/>
    <property type="project" value="TreeGrafter"/>
</dbReference>
<dbReference type="GeneID" id="111243773"/>
<evidence type="ECO:0000256" key="3">
    <source>
        <dbReference type="ARBA" id="ARBA00022837"/>
    </source>
</evidence>
<dbReference type="FunFam" id="1.10.238.10:FF:000079">
    <property type="entry name" value="Calcium and integrin-binding family member 2"/>
    <property type="match status" value="1"/>
</dbReference>
<dbReference type="GO" id="GO:0005509">
    <property type="term" value="F:calcium ion binding"/>
    <property type="evidence" value="ECO:0007669"/>
    <property type="project" value="InterPro"/>
</dbReference>
<keyword evidence="2" id="KW-0677">Repeat</keyword>
<dbReference type="SUPFAM" id="SSF47473">
    <property type="entry name" value="EF-hand"/>
    <property type="match status" value="1"/>
</dbReference>
<evidence type="ECO:0000256" key="1">
    <source>
        <dbReference type="ARBA" id="ARBA00022723"/>
    </source>
</evidence>
<dbReference type="PROSITE" id="PS00018">
    <property type="entry name" value="EF_HAND_1"/>
    <property type="match status" value="2"/>
</dbReference>
<proteinExistence type="predicted"/>
<sequence>MGNKASTFTEEQLEDLQDSTFFTRKEILMLHKKFRDLDPQLVPKTMLGDEAREVKVPCERLLKMNEFRENPFRERLLRVFSEDGTGNLCFEDFLYMMSVLSEGAPRELKAKFAFVIYDYDGDGKLGPQDIAMAAAALTQDQLTTDEIKVVVEKVLDEGDIDSDGYLSQAEFEHVISRAPEFVNAFHVRA</sequence>
<dbReference type="PANTHER" id="PTHR45791">
    <property type="entry name" value="CALCIUM AND INTEGRIN BINDING FAMILY MEMBER 2"/>
    <property type="match status" value="1"/>
</dbReference>
<dbReference type="GO" id="GO:0000287">
    <property type="term" value="F:magnesium ion binding"/>
    <property type="evidence" value="ECO:0007669"/>
    <property type="project" value="TreeGrafter"/>
</dbReference>
<evidence type="ECO:0000259" key="5">
    <source>
        <dbReference type="PROSITE" id="PS50222"/>
    </source>
</evidence>
<accession>A0A7M7J1W1</accession>
<dbReference type="InterPro" id="IPR018247">
    <property type="entry name" value="EF_Hand_1_Ca_BS"/>
</dbReference>
<feature type="domain" description="EF-hand" evidence="5">
    <location>
        <begin position="105"/>
        <end position="140"/>
    </location>
</feature>
<dbReference type="RefSeq" id="XP_022645566.1">
    <property type="nucleotide sequence ID" value="XM_022789831.1"/>
</dbReference>
<evidence type="ECO:0000313" key="6">
    <source>
        <dbReference type="EnsemblMetazoa" id="XP_022645566"/>
    </source>
</evidence>
<dbReference type="PANTHER" id="PTHR45791:SF6">
    <property type="entry name" value="CALCIUM AND INTEGRIN BINDING FAMILY MEMBER 2"/>
    <property type="match status" value="1"/>
</dbReference>
<dbReference type="Pfam" id="PF13499">
    <property type="entry name" value="EF-hand_7"/>
    <property type="match status" value="1"/>
</dbReference>
<dbReference type="AlphaFoldDB" id="A0A7M7J1W1"/>
<dbReference type="PROSITE" id="PS50222">
    <property type="entry name" value="EF_HAND_2"/>
    <property type="match status" value="3"/>
</dbReference>
<dbReference type="EnsemblMetazoa" id="XM_022789831">
    <property type="protein sequence ID" value="XP_022645566"/>
    <property type="gene ID" value="LOC111243773"/>
</dbReference>
<organism evidence="6 7">
    <name type="scientific">Varroa destructor</name>
    <name type="common">Honeybee mite</name>
    <dbReference type="NCBI Taxonomy" id="109461"/>
    <lineage>
        <taxon>Eukaryota</taxon>
        <taxon>Metazoa</taxon>
        <taxon>Ecdysozoa</taxon>
        <taxon>Arthropoda</taxon>
        <taxon>Chelicerata</taxon>
        <taxon>Arachnida</taxon>
        <taxon>Acari</taxon>
        <taxon>Parasitiformes</taxon>
        <taxon>Mesostigmata</taxon>
        <taxon>Gamasina</taxon>
        <taxon>Dermanyssoidea</taxon>
        <taxon>Varroidae</taxon>
        <taxon>Varroa</taxon>
    </lineage>
</organism>
<feature type="domain" description="EF-hand" evidence="5">
    <location>
        <begin position="68"/>
        <end position="103"/>
    </location>
</feature>
<keyword evidence="3" id="KW-0106">Calcium</keyword>
<dbReference type="InParanoid" id="A0A7M7J1W1"/>
<dbReference type="Proteomes" id="UP000594260">
    <property type="component" value="Unplaced"/>
</dbReference>
<dbReference type="InterPro" id="IPR002048">
    <property type="entry name" value="EF_hand_dom"/>
</dbReference>
<feature type="domain" description="EF-hand" evidence="5">
    <location>
        <begin position="146"/>
        <end position="181"/>
    </location>
</feature>
<keyword evidence="7" id="KW-1185">Reference proteome</keyword>
<dbReference type="OMA" id="LICNMPE"/>
<dbReference type="OrthoDB" id="114727at2759"/>
<dbReference type="Gene3D" id="1.10.238.10">
    <property type="entry name" value="EF-hand"/>
    <property type="match status" value="2"/>
</dbReference>
<dbReference type="InterPro" id="IPR051433">
    <property type="entry name" value="CIBP"/>
</dbReference>
<dbReference type="InterPro" id="IPR011992">
    <property type="entry name" value="EF-hand-dom_pair"/>
</dbReference>
<keyword evidence="1" id="KW-0479">Metal-binding</keyword>
<dbReference type="KEGG" id="vde:111243773"/>